<dbReference type="GO" id="GO:0005576">
    <property type="term" value="C:extracellular region"/>
    <property type="evidence" value="ECO:0007669"/>
    <property type="project" value="UniProtKB-SubCell"/>
</dbReference>
<accession>E4SA72</accession>
<dbReference type="STRING" id="632335.Calkr_1666"/>
<evidence type="ECO:0000256" key="3">
    <source>
        <dbReference type="ARBA" id="ARBA00023054"/>
    </source>
</evidence>
<feature type="domain" description="Flagellar hook-associated protein 2 C-terminal" evidence="7">
    <location>
        <begin position="253"/>
        <end position="513"/>
    </location>
</feature>
<dbReference type="EMBL" id="CP002326">
    <property type="protein sequence ID" value="ADQ41157.1"/>
    <property type="molecule type" value="Genomic_DNA"/>
</dbReference>
<dbReference type="KEGG" id="cki:Calkr_1666"/>
<dbReference type="GO" id="GO:0007155">
    <property type="term" value="P:cell adhesion"/>
    <property type="evidence" value="ECO:0007669"/>
    <property type="project" value="InterPro"/>
</dbReference>
<evidence type="ECO:0000259" key="7">
    <source>
        <dbReference type="Pfam" id="PF07195"/>
    </source>
</evidence>
<keyword evidence="8" id="KW-0969">Cilium</keyword>
<dbReference type="InterPro" id="IPR040026">
    <property type="entry name" value="FliD"/>
</dbReference>
<comment type="function">
    <text evidence="5">Required for morphogenesis and for the elongation of the flagellar filament by facilitating polymerization of the flagellin monomers at the tip of growing filament. Forms a capping structure, which prevents flagellin subunits (transported through the central channel of the flagellum) from leaking out without polymerization at the distal end.</text>
</comment>
<dbReference type="HOGENOM" id="CLU_015182_0_2_9"/>
<protein>
    <recommendedName>
        <fullName evidence="5">Flagellar hook-associated protein 2</fullName>
        <shortName evidence="5">HAP2</shortName>
    </recommendedName>
    <alternativeName>
        <fullName evidence="5">Flagellar cap protein</fullName>
    </alternativeName>
</protein>
<evidence type="ECO:0000313" key="8">
    <source>
        <dbReference type="EMBL" id="ADQ41157.1"/>
    </source>
</evidence>
<comment type="subcellular location">
    <subcellularLocation>
        <location evidence="5">Secreted</location>
    </subcellularLocation>
    <subcellularLocation>
        <location evidence="5">Bacterial flagellum</location>
    </subcellularLocation>
</comment>
<evidence type="ECO:0000313" key="9">
    <source>
        <dbReference type="Proteomes" id="UP000009256"/>
    </source>
</evidence>
<dbReference type="OrthoDB" id="9776025at2"/>
<keyword evidence="3" id="KW-0175">Coiled coil</keyword>
<evidence type="ECO:0000259" key="6">
    <source>
        <dbReference type="Pfam" id="PF02465"/>
    </source>
</evidence>
<dbReference type="RefSeq" id="WP_013432917.1">
    <property type="nucleotide sequence ID" value="NC_014721.1"/>
</dbReference>
<dbReference type="GO" id="GO:0009424">
    <property type="term" value="C:bacterial-type flagellum hook"/>
    <property type="evidence" value="ECO:0007669"/>
    <property type="project" value="UniProtKB-UniRule"/>
</dbReference>
<dbReference type="InterPro" id="IPR010809">
    <property type="entry name" value="FliD_C"/>
</dbReference>
<reference evidence="8 9" key="2">
    <citation type="journal article" date="2011" name="J. Bacteriol.">
        <title>Complete genome sequences for the anaerobic, extremely thermophilic plant biomass-degrading bacteria Caldicellulosiruptor hydrothermalis, Caldicellulosiruptor kristjanssonii, Caldicellulosiruptor kronotskyensis, Caldicellulosiruptor owensenis, and Caldicellulosiruptor lactoaceticus.</title>
        <authorList>
            <person name="Blumer-Schuette S.E."/>
            <person name="Ozdemir I."/>
            <person name="Mistry D."/>
            <person name="Lucas S."/>
            <person name="Lapidus A."/>
            <person name="Cheng J.F."/>
            <person name="Goodwin L.A."/>
            <person name="Pitluck S."/>
            <person name="Land M.L."/>
            <person name="Hauser L.J."/>
            <person name="Woyke T."/>
            <person name="Mikhailova N."/>
            <person name="Pati A."/>
            <person name="Kyrpides N.C."/>
            <person name="Ivanova N."/>
            <person name="Detter J.C."/>
            <person name="Walston-Davenport K."/>
            <person name="Han S."/>
            <person name="Adams M.W."/>
            <person name="Kelly R.M."/>
        </authorList>
    </citation>
    <scope>NUCLEOTIDE SEQUENCE [LARGE SCALE GENOMIC DNA]</scope>
    <source>
        <strain evidence="9">ATCC 700853 / DSM 12137 / I77R1B</strain>
    </source>
</reference>
<keyword evidence="8" id="KW-0282">Flagellum</keyword>
<dbReference type="Pfam" id="PF07195">
    <property type="entry name" value="FliD_C"/>
    <property type="match status" value="1"/>
</dbReference>
<dbReference type="GO" id="GO:0009421">
    <property type="term" value="C:bacterial-type flagellum filament cap"/>
    <property type="evidence" value="ECO:0007669"/>
    <property type="project" value="InterPro"/>
</dbReference>
<sequence>MNVNSTSSTSYTNPYDAYKYYTRIGGLASGLDTDSIIQGLMSVEKTKYNKLYQQKQLLEWQRQDYMDIASAISSFKDYVFNLKLSSNFVKYKTAGEAVDAGYASVTGTANTLEGNYQIKVEQLATQANAVVNDLTVITRDAQNNVKLQIDLTVDGSTVTKTVELTWNPGDSVATFGANLAKAINSAFSTDGSLKAYYDSTLNKLIIASQKTGSSVSFTVKDLNNNNTVIASGTGTDAKAYIKDSFGNESQVPSSATNTINVYGMSITLNKTTYNAQTNTYDYKSFSISKDVDAIVNNIKELINKYNELVSKIYSKITEKRNRDYLPLTEEQKSQMKDTDIQKWEEAAKKGLLYGDSILSGFLNNLRYYLYKAVPGLPSNLDTISEAGIETYSYFESKEGKIYIKDESKLRQAISNNFDAFVKLFTSSGSDTNTIEDDGILQRFYNIANDTLKKIYDKAGKPYFTSSYDPNSSIGKQLRSIIDQMNAEQERLQKIEDRYYRQFTQLERLIAQMNTQSSWLSQQFSAK</sequence>
<dbReference type="Pfam" id="PF02465">
    <property type="entry name" value="FliD_N"/>
    <property type="match status" value="1"/>
</dbReference>
<keyword evidence="9" id="KW-1185">Reference proteome</keyword>
<keyword evidence="4 5" id="KW-0975">Bacterial flagellum</keyword>
<evidence type="ECO:0000256" key="2">
    <source>
        <dbReference type="ARBA" id="ARBA00011255"/>
    </source>
</evidence>
<name>E4SA72_CALA7</name>
<dbReference type="Proteomes" id="UP000009256">
    <property type="component" value="Chromosome"/>
</dbReference>
<dbReference type="InterPro" id="IPR003481">
    <property type="entry name" value="FliD_N"/>
</dbReference>
<reference key="1">
    <citation type="submission" date="2010-11" db="EMBL/GenBank/DDBJ databases">
        <title>Complete sequence of chromosome of Caldicellulosiruptor kristjanssonii 177R1B.</title>
        <authorList>
            <consortium name="US DOE Joint Genome Institute"/>
            <person name="Lucas S."/>
            <person name="Copeland A."/>
            <person name="Lapidus A."/>
            <person name="Cheng J.-F."/>
            <person name="Bruce D."/>
            <person name="Goodwin L."/>
            <person name="Pitluck S."/>
            <person name="Davenport K."/>
            <person name="Detter J.C."/>
            <person name="Han C."/>
            <person name="Tapia R."/>
            <person name="Land M."/>
            <person name="Hauser L."/>
            <person name="Jeffries C."/>
            <person name="Kyrpides N."/>
            <person name="Ivanova N."/>
            <person name="Mikhailova N."/>
            <person name="Blumer-Schuette S.E."/>
            <person name="Kelly R.M."/>
            <person name="Woyke T."/>
        </authorList>
    </citation>
    <scope>NUCLEOTIDE SEQUENCE</scope>
    <source>
        <strain>177R1B</strain>
    </source>
</reference>
<organism evidence="8 9">
    <name type="scientific">Caldicellulosiruptor acetigenus (strain ATCC 700853 / DSM 12137 / I77R1B)</name>
    <name type="common">Caldicellulosiruptor kristjanssonii</name>
    <dbReference type="NCBI Taxonomy" id="632335"/>
    <lineage>
        <taxon>Bacteria</taxon>
        <taxon>Bacillati</taxon>
        <taxon>Bacillota</taxon>
        <taxon>Bacillota incertae sedis</taxon>
        <taxon>Caldicellulosiruptorales</taxon>
        <taxon>Caldicellulosiruptoraceae</taxon>
        <taxon>Caldicellulosiruptor</taxon>
    </lineage>
</organism>
<evidence type="ECO:0000256" key="4">
    <source>
        <dbReference type="ARBA" id="ARBA00023143"/>
    </source>
</evidence>
<keyword evidence="5" id="KW-0964">Secreted</keyword>
<proteinExistence type="inferred from homology"/>
<feature type="domain" description="Flagellar hook-associated protein 2 N-terminal" evidence="6">
    <location>
        <begin position="29"/>
        <end position="126"/>
    </location>
</feature>
<dbReference type="eggNOG" id="COG1345">
    <property type="taxonomic scope" value="Bacteria"/>
</dbReference>
<dbReference type="PANTHER" id="PTHR30288:SF0">
    <property type="entry name" value="FLAGELLAR HOOK-ASSOCIATED PROTEIN 2"/>
    <property type="match status" value="1"/>
</dbReference>
<evidence type="ECO:0000256" key="5">
    <source>
        <dbReference type="RuleBase" id="RU362066"/>
    </source>
</evidence>
<evidence type="ECO:0000256" key="1">
    <source>
        <dbReference type="ARBA" id="ARBA00009764"/>
    </source>
</evidence>
<comment type="subunit">
    <text evidence="2 5">Homopentamer.</text>
</comment>
<gene>
    <name evidence="8" type="ordered locus">Calkr_1666</name>
</gene>
<keyword evidence="8" id="KW-0966">Cell projection</keyword>
<dbReference type="PANTHER" id="PTHR30288">
    <property type="entry name" value="FLAGELLAR CAP/ASSEMBLY PROTEIN FLID"/>
    <property type="match status" value="1"/>
</dbReference>
<dbReference type="AlphaFoldDB" id="E4SA72"/>
<comment type="similarity">
    <text evidence="1 5">Belongs to the FliD family.</text>
</comment>
<dbReference type="GO" id="GO:0071973">
    <property type="term" value="P:bacterial-type flagellum-dependent cell motility"/>
    <property type="evidence" value="ECO:0007669"/>
    <property type="project" value="TreeGrafter"/>
</dbReference>